<dbReference type="STRING" id="74649.A0A2P6S327"/>
<proteinExistence type="predicted"/>
<evidence type="ECO:0000313" key="1">
    <source>
        <dbReference type="EMBL" id="PRQ53093.1"/>
    </source>
</evidence>
<accession>A0A2P6S327</accession>
<comment type="caution">
    <text evidence="1">The sequence shown here is derived from an EMBL/GenBank/DDBJ whole genome shotgun (WGS) entry which is preliminary data.</text>
</comment>
<protein>
    <submittedName>
        <fullName evidence="1">Uncharacterized protein</fullName>
    </submittedName>
</protein>
<dbReference type="EMBL" id="PDCK01000040">
    <property type="protein sequence ID" value="PRQ53093.1"/>
    <property type="molecule type" value="Genomic_DNA"/>
</dbReference>
<keyword evidence="2" id="KW-1185">Reference proteome</keyword>
<dbReference type="Proteomes" id="UP000238479">
    <property type="component" value="Chromosome 2"/>
</dbReference>
<evidence type="ECO:0000313" key="2">
    <source>
        <dbReference type="Proteomes" id="UP000238479"/>
    </source>
</evidence>
<name>A0A2P6S327_ROSCH</name>
<dbReference type="AlphaFoldDB" id="A0A2P6S327"/>
<reference evidence="1 2" key="1">
    <citation type="journal article" date="2018" name="Nat. Genet.">
        <title>The Rosa genome provides new insights in the design of modern roses.</title>
        <authorList>
            <person name="Bendahmane M."/>
        </authorList>
    </citation>
    <scope>NUCLEOTIDE SEQUENCE [LARGE SCALE GENOMIC DNA]</scope>
    <source>
        <strain evidence="2">cv. Old Blush</strain>
    </source>
</reference>
<dbReference type="Pfam" id="PF14223">
    <property type="entry name" value="Retrotran_gag_2"/>
    <property type="match status" value="1"/>
</dbReference>
<sequence>MRIRCQRLKSTGHLLTLPLPKIESMAATVAVPGAIVHKVLTTNNYEDWSIRVKTYLLAKGLWKVVGSAMEPPRVEDKAEFEAWSKNNAEALHAIHISCGDDTFSFIRDMDTAKAAWNTLEHKLKPARLPKRKDVRSDHESPMDVELQLKDLNEPVVEGINVSSPSTLLNITSHALRY</sequence>
<dbReference type="Gramene" id="PRQ53093">
    <property type="protein sequence ID" value="PRQ53093"/>
    <property type="gene ID" value="RchiOBHm_Chr2g0162691"/>
</dbReference>
<gene>
    <name evidence="1" type="ORF">RchiOBHm_Chr2g0162691</name>
</gene>
<organism evidence="1 2">
    <name type="scientific">Rosa chinensis</name>
    <name type="common">China rose</name>
    <dbReference type="NCBI Taxonomy" id="74649"/>
    <lineage>
        <taxon>Eukaryota</taxon>
        <taxon>Viridiplantae</taxon>
        <taxon>Streptophyta</taxon>
        <taxon>Embryophyta</taxon>
        <taxon>Tracheophyta</taxon>
        <taxon>Spermatophyta</taxon>
        <taxon>Magnoliopsida</taxon>
        <taxon>eudicotyledons</taxon>
        <taxon>Gunneridae</taxon>
        <taxon>Pentapetalae</taxon>
        <taxon>rosids</taxon>
        <taxon>fabids</taxon>
        <taxon>Rosales</taxon>
        <taxon>Rosaceae</taxon>
        <taxon>Rosoideae</taxon>
        <taxon>Rosoideae incertae sedis</taxon>
        <taxon>Rosa</taxon>
    </lineage>
</organism>